<feature type="compositionally biased region" description="Low complexity" evidence="9">
    <location>
        <begin position="224"/>
        <end position="238"/>
    </location>
</feature>
<evidence type="ECO:0000256" key="1">
    <source>
        <dbReference type="ARBA" id="ARBA00012340"/>
    </source>
</evidence>
<evidence type="ECO:0000256" key="7">
    <source>
        <dbReference type="PROSITE-ProRule" id="PRU00533"/>
    </source>
</evidence>
<keyword evidence="10" id="KW-0012">Acyltransferase</keyword>
<feature type="region of interest" description="Disordered" evidence="9">
    <location>
        <begin position="216"/>
        <end position="238"/>
    </location>
</feature>
<comment type="catalytic activity">
    <reaction evidence="6 8">
        <text>a fatty acyl-[ACP] + S-adenosyl-L-methionine = an N-acyl-L-homoserine lactone + S-methyl-5'-thioadenosine + holo-[ACP] + H(+)</text>
        <dbReference type="Rhea" id="RHEA:10096"/>
        <dbReference type="Rhea" id="RHEA-COMP:9685"/>
        <dbReference type="Rhea" id="RHEA-COMP:14125"/>
        <dbReference type="ChEBI" id="CHEBI:15378"/>
        <dbReference type="ChEBI" id="CHEBI:17509"/>
        <dbReference type="ChEBI" id="CHEBI:55474"/>
        <dbReference type="ChEBI" id="CHEBI:59789"/>
        <dbReference type="ChEBI" id="CHEBI:64479"/>
        <dbReference type="ChEBI" id="CHEBI:138651"/>
        <dbReference type="EC" id="2.3.1.184"/>
    </reaction>
</comment>
<keyword evidence="2 7" id="KW-0673">Quorum sensing</keyword>
<protein>
    <recommendedName>
        <fullName evidence="1 8">Acyl-homoserine-lactone synthase</fullName>
        <ecNumber evidence="1 8">2.3.1.184</ecNumber>
    </recommendedName>
    <alternativeName>
        <fullName evidence="8">Autoinducer synthesis protein</fullName>
    </alternativeName>
</protein>
<evidence type="ECO:0000256" key="6">
    <source>
        <dbReference type="ARBA" id="ARBA00048576"/>
    </source>
</evidence>
<keyword evidence="4 8" id="KW-0949">S-adenosyl-L-methionine</keyword>
<reference evidence="10 11" key="1">
    <citation type="submission" date="2017-03" db="EMBL/GenBank/DDBJ databases">
        <authorList>
            <person name="Afonso C.L."/>
            <person name="Miller P.J."/>
            <person name="Scott M.A."/>
            <person name="Spackman E."/>
            <person name="Goraichik I."/>
            <person name="Dimitrov K.M."/>
            <person name="Suarez D.L."/>
            <person name="Swayne D.E."/>
        </authorList>
    </citation>
    <scope>NUCLEOTIDE SEQUENCE [LARGE SCALE GENOMIC DNA]</scope>
    <source>
        <strain evidence="10 11">CECT 8625</strain>
    </source>
</reference>
<accession>A0A1X6YSC6</accession>
<evidence type="ECO:0000256" key="4">
    <source>
        <dbReference type="ARBA" id="ARBA00022691"/>
    </source>
</evidence>
<organism evidence="10 11">
    <name type="scientific">Roseivivax jejudonensis</name>
    <dbReference type="NCBI Taxonomy" id="1529041"/>
    <lineage>
        <taxon>Bacteria</taxon>
        <taxon>Pseudomonadati</taxon>
        <taxon>Pseudomonadota</taxon>
        <taxon>Alphaproteobacteria</taxon>
        <taxon>Rhodobacterales</taxon>
        <taxon>Roseobacteraceae</taxon>
        <taxon>Roseivivax</taxon>
    </lineage>
</organism>
<dbReference type="InterPro" id="IPR001690">
    <property type="entry name" value="Autoind_synthase"/>
</dbReference>
<keyword evidence="5 7" id="KW-0071">Autoinducer synthesis</keyword>
<evidence type="ECO:0000256" key="3">
    <source>
        <dbReference type="ARBA" id="ARBA00022679"/>
    </source>
</evidence>
<dbReference type="AlphaFoldDB" id="A0A1X6YSC6"/>
<dbReference type="EC" id="2.3.1.184" evidence="1 8"/>
<evidence type="ECO:0000256" key="2">
    <source>
        <dbReference type="ARBA" id="ARBA00022654"/>
    </source>
</evidence>
<evidence type="ECO:0000313" key="10">
    <source>
        <dbReference type="EMBL" id="SLN30112.1"/>
    </source>
</evidence>
<evidence type="ECO:0000256" key="5">
    <source>
        <dbReference type="ARBA" id="ARBA00022929"/>
    </source>
</evidence>
<dbReference type="PRINTS" id="PR01549">
    <property type="entry name" value="AUTOINDCRSYN"/>
</dbReference>
<dbReference type="PROSITE" id="PS51187">
    <property type="entry name" value="AUTOINDUCER_SYNTH_2"/>
    <property type="match status" value="1"/>
</dbReference>
<proteinExistence type="inferred from homology"/>
<gene>
    <name evidence="10" type="primary">lasI</name>
    <name evidence="10" type="ORF">ROJ8625_01351</name>
</gene>
<dbReference type="GO" id="GO:0009372">
    <property type="term" value="P:quorum sensing"/>
    <property type="evidence" value="ECO:0007669"/>
    <property type="project" value="UniProtKB-UniRule"/>
</dbReference>
<comment type="similarity">
    <text evidence="7 8">Belongs to the autoinducer synthase family.</text>
</comment>
<keyword evidence="11" id="KW-1185">Reference proteome</keyword>
<dbReference type="GO" id="GO:0061579">
    <property type="term" value="F:N-acyl homoserine lactone synthase activity"/>
    <property type="evidence" value="ECO:0007669"/>
    <property type="project" value="UniProtKB-UniRule"/>
</dbReference>
<keyword evidence="3 8" id="KW-0808">Transferase</keyword>
<sequence length="296" mass="32285">MIIVVDALNKNRFKDVMEDMFRLRARVFGERLGWDVTIEDGMERDQFDDLDPAYAIGLDDDGNVVSCVRALQTTGPHMLSDVFADILDGEPPIRDPHMWESTRFCVDTKRLTSGTGRHSVSHATCELMIASLESAMDAGVTDIVTVIDPVMNRVLKRSGNAPYDYVGKTVPMGKVPAMAALLDATQERVDAIRTFSGIETNVFMTDAEARELRDSTVAKRAADAEPAPAADAPDAGVSSADSAKLEELISYCRDQMLTARTKSEKNAALRLVTSITSTLPAAQRDRLEAALKTATV</sequence>
<evidence type="ECO:0000256" key="9">
    <source>
        <dbReference type="SAM" id="MobiDB-lite"/>
    </source>
</evidence>
<dbReference type="Pfam" id="PF00765">
    <property type="entry name" value="Autoind_synth"/>
    <property type="match status" value="1"/>
</dbReference>
<dbReference type="SUPFAM" id="SSF55729">
    <property type="entry name" value="Acyl-CoA N-acyltransferases (Nat)"/>
    <property type="match status" value="1"/>
</dbReference>
<dbReference type="PROSITE" id="PS00949">
    <property type="entry name" value="AUTOINDUCER_SYNTH_1"/>
    <property type="match status" value="1"/>
</dbReference>
<dbReference type="GO" id="GO:0007165">
    <property type="term" value="P:signal transduction"/>
    <property type="evidence" value="ECO:0007669"/>
    <property type="project" value="TreeGrafter"/>
</dbReference>
<dbReference type="PANTHER" id="PTHR39322">
    <property type="entry name" value="ACYL-HOMOSERINE-LACTONE SYNTHASE"/>
    <property type="match status" value="1"/>
</dbReference>
<dbReference type="InterPro" id="IPR016181">
    <property type="entry name" value="Acyl_CoA_acyltransferase"/>
</dbReference>
<dbReference type="Proteomes" id="UP000193570">
    <property type="component" value="Unassembled WGS sequence"/>
</dbReference>
<dbReference type="EMBL" id="FWFK01000002">
    <property type="protein sequence ID" value="SLN30112.1"/>
    <property type="molecule type" value="Genomic_DNA"/>
</dbReference>
<dbReference type="PANTHER" id="PTHR39322:SF1">
    <property type="entry name" value="ISOVALERYL-HOMOSERINE LACTONE SYNTHASE"/>
    <property type="match status" value="1"/>
</dbReference>
<evidence type="ECO:0000256" key="8">
    <source>
        <dbReference type="RuleBase" id="RU361135"/>
    </source>
</evidence>
<dbReference type="Gene3D" id="3.40.630.30">
    <property type="match status" value="1"/>
</dbReference>
<dbReference type="OrthoDB" id="6169313at2"/>
<name>A0A1X6YSC6_9RHOB</name>
<evidence type="ECO:0000313" key="11">
    <source>
        <dbReference type="Proteomes" id="UP000193570"/>
    </source>
</evidence>
<dbReference type="InterPro" id="IPR018311">
    <property type="entry name" value="Autoind_synth_CS"/>
</dbReference>